<dbReference type="EMBL" id="BPLQ01000233">
    <property type="protein sequence ID" value="GIX69131.1"/>
    <property type="molecule type" value="Genomic_DNA"/>
</dbReference>
<dbReference type="Proteomes" id="UP001054837">
    <property type="component" value="Unassembled WGS sequence"/>
</dbReference>
<organism evidence="2 3">
    <name type="scientific">Caerostris darwini</name>
    <dbReference type="NCBI Taxonomy" id="1538125"/>
    <lineage>
        <taxon>Eukaryota</taxon>
        <taxon>Metazoa</taxon>
        <taxon>Ecdysozoa</taxon>
        <taxon>Arthropoda</taxon>
        <taxon>Chelicerata</taxon>
        <taxon>Arachnida</taxon>
        <taxon>Araneae</taxon>
        <taxon>Araneomorphae</taxon>
        <taxon>Entelegynae</taxon>
        <taxon>Araneoidea</taxon>
        <taxon>Araneidae</taxon>
        <taxon>Caerostris</taxon>
    </lineage>
</organism>
<keyword evidence="3" id="KW-1185">Reference proteome</keyword>
<comment type="caution">
    <text evidence="2">The sequence shown here is derived from an EMBL/GenBank/DDBJ whole genome shotgun (WGS) entry which is preliminary data.</text>
</comment>
<proteinExistence type="predicted"/>
<evidence type="ECO:0000256" key="1">
    <source>
        <dbReference type="SAM" id="MobiDB-lite"/>
    </source>
</evidence>
<evidence type="ECO:0000313" key="3">
    <source>
        <dbReference type="Proteomes" id="UP001054837"/>
    </source>
</evidence>
<evidence type="ECO:0000313" key="2">
    <source>
        <dbReference type="EMBL" id="GIX69131.1"/>
    </source>
</evidence>
<dbReference type="AlphaFoldDB" id="A0AAV4MCK2"/>
<protein>
    <submittedName>
        <fullName evidence="2">Uncharacterized protein</fullName>
    </submittedName>
</protein>
<feature type="region of interest" description="Disordered" evidence="1">
    <location>
        <begin position="1"/>
        <end position="37"/>
    </location>
</feature>
<feature type="compositionally biased region" description="Polar residues" evidence="1">
    <location>
        <begin position="24"/>
        <end position="37"/>
    </location>
</feature>
<accession>A0AAV4MCK2</accession>
<name>A0AAV4MCK2_9ARAC</name>
<sequence>MRKILIGSHPKTSSNHYTHRYRGHSSSNNKTLGATARPITTMSRATFSSSKQRVARFIYAELVTVMRAHTKKSVPCKNEERGPKLSMRA</sequence>
<reference evidence="2 3" key="1">
    <citation type="submission" date="2021-06" db="EMBL/GenBank/DDBJ databases">
        <title>Caerostris darwini draft genome.</title>
        <authorList>
            <person name="Kono N."/>
            <person name="Arakawa K."/>
        </authorList>
    </citation>
    <scope>NUCLEOTIDE SEQUENCE [LARGE SCALE GENOMIC DNA]</scope>
</reference>
<gene>
    <name evidence="2" type="ORF">CDAR_486151</name>
</gene>